<keyword evidence="2" id="KW-0812">Transmembrane</keyword>
<feature type="region of interest" description="Disordered" evidence="1">
    <location>
        <begin position="1"/>
        <end position="48"/>
    </location>
</feature>
<feature type="compositionally biased region" description="Polar residues" evidence="1">
    <location>
        <begin position="1"/>
        <end position="24"/>
    </location>
</feature>
<dbReference type="HOGENOM" id="CLU_1509588_0_0_6"/>
<protein>
    <recommendedName>
        <fullName evidence="5">Cold-shock DNA-binding domain protein</fullName>
    </recommendedName>
</protein>
<dbReference type="STRING" id="323850.Shew_0957"/>
<evidence type="ECO:0000256" key="1">
    <source>
        <dbReference type="SAM" id="MobiDB-lite"/>
    </source>
</evidence>
<keyword evidence="2" id="KW-0472">Membrane</keyword>
<name>A3QBI0_SHELP</name>
<dbReference type="eggNOG" id="COG3326">
    <property type="taxonomic scope" value="Bacteria"/>
</dbReference>
<organism evidence="3 4">
    <name type="scientific">Shewanella loihica (strain ATCC BAA-1088 / PV-4)</name>
    <dbReference type="NCBI Taxonomy" id="323850"/>
    <lineage>
        <taxon>Bacteria</taxon>
        <taxon>Pseudomonadati</taxon>
        <taxon>Pseudomonadota</taxon>
        <taxon>Gammaproteobacteria</taxon>
        <taxon>Alteromonadales</taxon>
        <taxon>Shewanellaceae</taxon>
        <taxon>Shewanella</taxon>
    </lineage>
</organism>
<feature type="transmembrane region" description="Helical" evidence="2">
    <location>
        <begin position="144"/>
        <end position="164"/>
    </location>
</feature>
<dbReference type="AlphaFoldDB" id="A3QBI0"/>
<dbReference type="InterPro" id="IPR010718">
    <property type="entry name" value="DUF1294"/>
</dbReference>
<feature type="compositionally biased region" description="Basic residues" evidence="1">
    <location>
        <begin position="36"/>
        <end position="48"/>
    </location>
</feature>
<dbReference type="KEGG" id="slo:Shew_0957"/>
<accession>A3QBI0</accession>
<feature type="transmembrane region" description="Helical" evidence="2">
    <location>
        <begin position="81"/>
        <end position="100"/>
    </location>
</feature>
<reference evidence="3 4" key="1">
    <citation type="submission" date="2007-03" db="EMBL/GenBank/DDBJ databases">
        <title>Complete sequence of Shewanella loihica PV-4.</title>
        <authorList>
            <consortium name="US DOE Joint Genome Institute"/>
            <person name="Copeland A."/>
            <person name="Lucas S."/>
            <person name="Lapidus A."/>
            <person name="Barry K."/>
            <person name="Detter J.C."/>
            <person name="Glavina del Rio T."/>
            <person name="Hammon N."/>
            <person name="Israni S."/>
            <person name="Dalin E."/>
            <person name="Tice H."/>
            <person name="Pitluck S."/>
            <person name="Chain P."/>
            <person name="Malfatti S."/>
            <person name="Shin M."/>
            <person name="Vergez L."/>
            <person name="Schmutz J."/>
            <person name="Larimer F."/>
            <person name="Land M."/>
            <person name="Hauser L."/>
            <person name="Kyrpides N."/>
            <person name="Mikhailova N."/>
            <person name="Romine M.F."/>
            <person name="Serres G."/>
            <person name="Fredrickson J."/>
            <person name="Tiedje J."/>
            <person name="Richardson P."/>
        </authorList>
    </citation>
    <scope>NUCLEOTIDE SEQUENCE [LARGE SCALE GENOMIC DNA]</scope>
    <source>
        <strain evidence="4">ATCC BAA-1088 / PV-4</strain>
    </source>
</reference>
<keyword evidence="4" id="KW-1185">Reference proteome</keyword>
<dbReference type="EMBL" id="CP000606">
    <property type="protein sequence ID" value="ABO22828.1"/>
    <property type="molecule type" value="Genomic_DNA"/>
</dbReference>
<feature type="transmembrane region" description="Helical" evidence="2">
    <location>
        <begin position="58"/>
        <end position="75"/>
    </location>
</feature>
<keyword evidence="2" id="KW-1133">Transmembrane helix</keyword>
<evidence type="ECO:0008006" key="5">
    <source>
        <dbReference type="Google" id="ProtNLM"/>
    </source>
</evidence>
<evidence type="ECO:0000313" key="4">
    <source>
        <dbReference type="Proteomes" id="UP000001558"/>
    </source>
</evidence>
<evidence type="ECO:0000256" key="2">
    <source>
        <dbReference type="SAM" id="Phobius"/>
    </source>
</evidence>
<proteinExistence type="predicted"/>
<dbReference type="Pfam" id="PF06961">
    <property type="entry name" value="DUF1294"/>
    <property type="match status" value="1"/>
</dbReference>
<dbReference type="Proteomes" id="UP000001558">
    <property type="component" value="Chromosome"/>
</dbReference>
<sequence>MRQNRPNSHSVTPRQSVKPRQNISGPGETTGPKTSSSKRPHGGKIRQKGTRWTLADKLRLLLMMALFIGLLLASLLQRLPIAVFIYYVVISLITFTSYAIDKRAARQDTWRIKESRLHWLSLLGGWPGAMQGQQHLRHKSSKRAFRVVLWLTVIINLSLLGALVSPQGQALLTQLGVN</sequence>
<evidence type="ECO:0000313" key="3">
    <source>
        <dbReference type="EMBL" id="ABO22828.1"/>
    </source>
</evidence>
<gene>
    <name evidence="3" type="ordered locus">Shew_0957</name>
</gene>